<feature type="region of interest" description="Disordered" evidence="1">
    <location>
        <begin position="1"/>
        <end position="30"/>
    </location>
</feature>
<evidence type="ECO:0000313" key="2">
    <source>
        <dbReference type="EMBL" id="SBR67540.1"/>
    </source>
</evidence>
<gene>
    <name evidence="2" type="primary">Nfu_g_1_015613</name>
</gene>
<dbReference type="AlphaFoldDB" id="A0A1A8NEP2"/>
<sequence length="30" mass="3473">VRRQLRHPGLHGWGSAGRRRESSTQSAWRS</sequence>
<name>A0A1A8NEP2_9TELE</name>
<reference evidence="2" key="1">
    <citation type="submission" date="2016-05" db="EMBL/GenBank/DDBJ databases">
        <authorList>
            <person name="Lavstsen T."/>
            <person name="Jespersen J.S."/>
        </authorList>
    </citation>
    <scope>NUCLEOTIDE SEQUENCE</scope>
    <source>
        <tissue evidence="2">Brain</tissue>
    </source>
</reference>
<proteinExistence type="predicted"/>
<evidence type="ECO:0000256" key="1">
    <source>
        <dbReference type="SAM" id="MobiDB-lite"/>
    </source>
</evidence>
<protein>
    <submittedName>
        <fullName evidence="2">Uncharacterized protein</fullName>
    </submittedName>
</protein>
<feature type="non-terminal residue" evidence="2">
    <location>
        <position position="1"/>
    </location>
</feature>
<reference evidence="2" key="2">
    <citation type="submission" date="2016-06" db="EMBL/GenBank/DDBJ databases">
        <title>The genome of a short-lived fish provides insights into sex chromosome evolution and the genetic control of aging.</title>
        <authorList>
            <person name="Reichwald K."/>
            <person name="Felder M."/>
            <person name="Petzold A."/>
            <person name="Koch P."/>
            <person name="Groth M."/>
            <person name="Platzer M."/>
        </authorList>
    </citation>
    <scope>NUCLEOTIDE SEQUENCE</scope>
    <source>
        <tissue evidence="2">Brain</tissue>
    </source>
</reference>
<organism evidence="2">
    <name type="scientific">Nothobranchius pienaari</name>
    <dbReference type="NCBI Taxonomy" id="704102"/>
    <lineage>
        <taxon>Eukaryota</taxon>
        <taxon>Metazoa</taxon>
        <taxon>Chordata</taxon>
        <taxon>Craniata</taxon>
        <taxon>Vertebrata</taxon>
        <taxon>Euteleostomi</taxon>
        <taxon>Actinopterygii</taxon>
        <taxon>Neopterygii</taxon>
        <taxon>Teleostei</taxon>
        <taxon>Neoteleostei</taxon>
        <taxon>Acanthomorphata</taxon>
        <taxon>Ovalentaria</taxon>
        <taxon>Atherinomorphae</taxon>
        <taxon>Cyprinodontiformes</taxon>
        <taxon>Nothobranchiidae</taxon>
        <taxon>Nothobranchius</taxon>
    </lineage>
</organism>
<accession>A0A1A8NEP2</accession>
<dbReference type="EMBL" id="HAEG01002581">
    <property type="protein sequence ID" value="SBR67540.1"/>
    <property type="molecule type" value="Transcribed_RNA"/>
</dbReference>